<sequence length="103" mass="10994">MELVCVPAVIRTSANWDTEKVKKKKLKSKKSRLPSNNNSAVITVTNNSINNNVNPSSQCLVGVLDVWYGPGIGVGVTTDVAYVDCVVSKMPLVSTRGKSTGLT</sequence>
<organism evidence="2 3">
    <name type="scientific">Forsythia ovata</name>
    <dbReference type="NCBI Taxonomy" id="205694"/>
    <lineage>
        <taxon>Eukaryota</taxon>
        <taxon>Viridiplantae</taxon>
        <taxon>Streptophyta</taxon>
        <taxon>Embryophyta</taxon>
        <taxon>Tracheophyta</taxon>
        <taxon>Spermatophyta</taxon>
        <taxon>Magnoliopsida</taxon>
        <taxon>eudicotyledons</taxon>
        <taxon>Gunneridae</taxon>
        <taxon>Pentapetalae</taxon>
        <taxon>asterids</taxon>
        <taxon>lamiids</taxon>
        <taxon>Lamiales</taxon>
        <taxon>Oleaceae</taxon>
        <taxon>Forsythieae</taxon>
        <taxon>Forsythia</taxon>
    </lineage>
</organism>
<dbReference type="AlphaFoldDB" id="A0ABD1Q9G3"/>
<comment type="caution">
    <text evidence="2">The sequence shown here is derived from an EMBL/GenBank/DDBJ whole genome shotgun (WGS) entry which is preliminary data.</text>
</comment>
<dbReference type="Proteomes" id="UP001604277">
    <property type="component" value="Unassembled WGS sequence"/>
</dbReference>
<dbReference type="EMBL" id="JBFOLJ010000015">
    <property type="protein sequence ID" value="KAL2472848.1"/>
    <property type="molecule type" value="Genomic_DNA"/>
</dbReference>
<evidence type="ECO:0000313" key="1">
    <source>
        <dbReference type="EMBL" id="KAL2472628.1"/>
    </source>
</evidence>
<accession>A0ABD1Q9G3</accession>
<reference evidence="2" key="1">
    <citation type="submission" date="2024-07" db="EMBL/GenBank/DDBJ databases">
        <title>Two chromosome-level genome assemblies of Korean endemic species Abeliophyllum distichum and Forsythia ovata (Oleaceae).</title>
        <authorList>
            <person name="Mun J.H."/>
        </authorList>
    </citation>
    <scope>NUCLEOTIDE SEQUENCE</scope>
    <source>
        <strain evidence="2">KNKB202402200001</strain>
        <tissue evidence="2">Leaf</tissue>
    </source>
</reference>
<dbReference type="EMBL" id="JBFOLJ010000015">
    <property type="protein sequence ID" value="KAL2472628.1"/>
    <property type="molecule type" value="Genomic_DNA"/>
</dbReference>
<evidence type="ECO:0000313" key="3">
    <source>
        <dbReference type="Proteomes" id="UP001604277"/>
    </source>
</evidence>
<reference evidence="3" key="2">
    <citation type="submission" date="2024-07" db="EMBL/GenBank/DDBJ databases">
        <title>Two chromosome-level genome assemblies of Korean endemic species Abeliophyllum distichum and Forsythia ovata (Oleaceae).</title>
        <authorList>
            <person name="Jang H."/>
        </authorList>
    </citation>
    <scope>NUCLEOTIDE SEQUENCE [LARGE SCALE GENOMIC DNA]</scope>
</reference>
<gene>
    <name evidence="1" type="ORF">Fot_48364</name>
    <name evidence="2" type="ORF">Fot_48584</name>
</gene>
<proteinExistence type="predicted"/>
<protein>
    <submittedName>
        <fullName evidence="2">E3 ubiquitin-protein ligase</fullName>
    </submittedName>
</protein>
<evidence type="ECO:0000313" key="2">
    <source>
        <dbReference type="EMBL" id="KAL2472848.1"/>
    </source>
</evidence>
<name>A0ABD1Q9G3_9LAMI</name>
<keyword evidence="3" id="KW-1185">Reference proteome</keyword>